<dbReference type="InterPro" id="IPR058245">
    <property type="entry name" value="NreC/VraR/RcsB-like_REC"/>
</dbReference>
<dbReference type="PROSITE" id="PS50110">
    <property type="entry name" value="RESPONSE_REGULATORY"/>
    <property type="match status" value="1"/>
</dbReference>
<dbReference type="PRINTS" id="PR00038">
    <property type="entry name" value="HTHLUXR"/>
</dbReference>
<sequence length="218" mass="24150">MVHKPGATRILMVDDHPIVREGMALFLNAQPDLHLCCEAGSTEEALDAMLRCDPALAIVDISLKKDSGLDLIKTLRQRHPTVKLLAMSQHDESIFAERALRAGANGYLMKQEATAHVLLAVRKVLAGEIYLSAAMHSRLSQQLAAPRRSTPSLVSALTEREFEILLLLSSGLGTREISEKLNRSVKTIETHRASLKDKLQLKNGAELLRFAVQWLESR</sequence>
<dbReference type="SUPFAM" id="SSF52172">
    <property type="entry name" value="CheY-like"/>
    <property type="match status" value="1"/>
</dbReference>
<evidence type="ECO:0000256" key="1">
    <source>
        <dbReference type="ARBA" id="ARBA00022553"/>
    </source>
</evidence>
<gene>
    <name evidence="6" type="ORF">J2X19_001262</name>
</gene>
<keyword evidence="1 3" id="KW-0597">Phosphoprotein</keyword>
<dbReference type="Pfam" id="PF00072">
    <property type="entry name" value="Response_reg"/>
    <property type="match status" value="1"/>
</dbReference>
<reference evidence="6 7" key="1">
    <citation type="submission" date="2023-07" db="EMBL/GenBank/DDBJ databases">
        <title>Sorghum-associated microbial communities from plants grown in Nebraska, USA.</title>
        <authorList>
            <person name="Schachtman D."/>
        </authorList>
    </citation>
    <scope>NUCLEOTIDE SEQUENCE [LARGE SCALE GENOMIC DNA]</scope>
    <source>
        <strain evidence="6 7">BE313</strain>
    </source>
</reference>
<name>A0ABU2C5J8_9BURK</name>
<dbReference type="InterPro" id="IPR039420">
    <property type="entry name" value="WalR-like"/>
</dbReference>
<dbReference type="InterPro" id="IPR001789">
    <property type="entry name" value="Sig_transdc_resp-reg_receiver"/>
</dbReference>
<proteinExistence type="predicted"/>
<dbReference type="InterPro" id="IPR000792">
    <property type="entry name" value="Tscrpt_reg_LuxR_C"/>
</dbReference>
<dbReference type="GO" id="GO:0003677">
    <property type="term" value="F:DNA binding"/>
    <property type="evidence" value="ECO:0007669"/>
    <property type="project" value="UniProtKB-KW"/>
</dbReference>
<keyword evidence="7" id="KW-1185">Reference proteome</keyword>
<feature type="modified residue" description="4-aspartylphosphate" evidence="3">
    <location>
        <position position="60"/>
    </location>
</feature>
<dbReference type="PROSITE" id="PS00622">
    <property type="entry name" value="HTH_LUXR_1"/>
    <property type="match status" value="1"/>
</dbReference>
<dbReference type="Gene3D" id="3.40.50.2300">
    <property type="match status" value="1"/>
</dbReference>
<dbReference type="SUPFAM" id="SSF46894">
    <property type="entry name" value="C-terminal effector domain of the bipartite response regulators"/>
    <property type="match status" value="1"/>
</dbReference>
<dbReference type="CDD" id="cd06170">
    <property type="entry name" value="LuxR_C_like"/>
    <property type="match status" value="1"/>
</dbReference>
<evidence type="ECO:0000259" key="5">
    <source>
        <dbReference type="PROSITE" id="PS50110"/>
    </source>
</evidence>
<dbReference type="CDD" id="cd17535">
    <property type="entry name" value="REC_NarL-like"/>
    <property type="match status" value="1"/>
</dbReference>
<evidence type="ECO:0000313" key="7">
    <source>
        <dbReference type="Proteomes" id="UP001180487"/>
    </source>
</evidence>
<comment type="caution">
    <text evidence="6">The sequence shown here is derived from an EMBL/GenBank/DDBJ whole genome shotgun (WGS) entry which is preliminary data.</text>
</comment>
<dbReference type="InterPro" id="IPR011006">
    <property type="entry name" value="CheY-like_superfamily"/>
</dbReference>
<evidence type="ECO:0000256" key="2">
    <source>
        <dbReference type="ARBA" id="ARBA00023125"/>
    </source>
</evidence>
<protein>
    <submittedName>
        <fullName evidence="6">DNA-binding NarL/FixJ family response regulator</fullName>
    </submittedName>
</protein>
<dbReference type="SMART" id="SM00448">
    <property type="entry name" value="REC"/>
    <property type="match status" value="1"/>
</dbReference>
<evidence type="ECO:0000259" key="4">
    <source>
        <dbReference type="PROSITE" id="PS50043"/>
    </source>
</evidence>
<dbReference type="RefSeq" id="WP_310371649.1">
    <property type="nucleotide sequence ID" value="NZ_JAVDXT010000001.1"/>
</dbReference>
<dbReference type="Proteomes" id="UP001180487">
    <property type="component" value="Unassembled WGS sequence"/>
</dbReference>
<keyword evidence="2 6" id="KW-0238">DNA-binding</keyword>
<dbReference type="InterPro" id="IPR016032">
    <property type="entry name" value="Sig_transdc_resp-reg_C-effctor"/>
</dbReference>
<evidence type="ECO:0000313" key="6">
    <source>
        <dbReference type="EMBL" id="MDR7376604.1"/>
    </source>
</evidence>
<dbReference type="Pfam" id="PF00196">
    <property type="entry name" value="GerE"/>
    <property type="match status" value="1"/>
</dbReference>
<accession>A0ABU2C5J8</accession>
<dbReference type="SMART" id="SM00421">
    <property type="entry name" value="HTH_LUXR"/>
    <property type="match status" value="1"/>
</dbReference>
<feature type="domain" description="HTH luxR-type" evidence="4">
    <location>
        <begin position="150"/>
        <end position="215"/>
    </location>
</feature>
<organism evidence="6 7">
    <name type="scientific">Rhodoferax ferrireducens</name>
    <dbReference type="NCBI Taxonomy" id="192843"/>
    <lineage>
        <taxon>Bacteria</taxon>
        <taxon>Pseudomonadati</taxon>
        <taxon>Pseudomonadota</taxon>
        <taxon>Betaproteobacteria</taxon>
        <taxon>Burkholderiales</taxon>
        <taxon>Comamonadaceae</taxon>
        <taxon>Rhodoferax</taxon>
    </lineage>
</organism>
<dbReference type="PROSITE" id="PS50043">
    <property type="entry name" value="HTH_LUXR_2"/>
    <property type="match status" value="1"/>
</dbReference>
<dbReference type="PANTHER" id="PTHR43214">
    <property type="entry name" value="TWO-COMPONENT RESPONSE REGULATOR"/>
    <property type="match status" value="1"/>
</dbReference>
<feature type="domain" description="Response regulatory" evidence="5">
    <location>
        <begin position="9"/>
        <end position="125"/>
    </location>
</feature>
<dbReference type="EMBL" id="JAVDXT010000001">
    <property type="protein sequence ID" value="MDR7376604.1"/>
    <property type="molecule type" value="Genomic_DNA"/>
</dbReference>
<evidence type="ECO:0000256" key="3">
    <source>
        <dbReference type="PROSITE-ProRule" id="PRU00169"/>
    </source>
</evidence>
<dbReference type="PANTHER" id="PTHR43214:SF43">
    <property type="entry name" value="TWO-COMPONENT RESPONSE REGULATOR"/>
    <property type="match status" value="1"/>
</dbReference>